<sequence>MQLEKRLRQLVKRYAVARKSYDDLEVRESRLTARLDQLSARYDSLMNHHDELLARHAEVVEEKQAFEEQYRTWVPPGHFYSPFASKEEIGNRAAAMFDITARPPAIDLREAEQLELFGTLADLAADLPFTAERTDEHRYFYENTAYSWSDAIILHTMLRHLRPKRMIEVGSGYSTAMTLDTADGWLPELELTCVEPYPQLLESLFRPGDEERVRVLGQAVQDVPLETFAELQAGDVLFIDSTHVVKAGSDVNYLFFEVLPRLNDGVWVHVHDVFFPFEYPMDWLVEGRAWQEDYLLRAFLMYNRRFEVRWYQQFMWAHHRELLEGRVPELAGNSGGNIWLQKVSE</sequence>
<proteinExistence type="predicted"/>
<dbReference type="RefSeq" id="WP_155548394.1">
    <property type="nucleotide sequence ID" value="NZ_CABVGP010000003.1"/>
</dbReference>
<organism evidence="2 3">
    <name type="scientific">Amycolatopsis camponoti</name>
    <dbReference type="NCBI Taxonomy" id="2606593"/>
    <lineage>
        <taxon>Bacteria</taxon>
        <taxon>Bacillati</taxon>
        <taxon>Actinomycetota</taxon>
        <taxon>Actinomycetes</taxon>
        <taxon>Pseudonocardiales</taxon>
        <taxon>Pseudonocardiaceae</taxon>
        <taxon>Amycolatopsis</taxon>
    </lineage>
</organism>
<dbReference type="EMBL" id="CABVGP010000003">
    <property type="protein sequence ID" value="VVJ23602.1"/>
    <property type="molecule type" value="Genomic_DNA"/>
</dbReference>
<gene>
    <name evidence="2" type="ORF">AA23TX_08499</name>
</gene>
<evidence type="ECO:0000256" key="1">
    <source>
        <dbReference type="SAM" id="Coils"/>
    </source>
</evidence>
<evidence type="ECO:0000313" key="2">
    <source>
        <dbReference type="EMBL" id="VVJ23602.1"/>
    </source>
</evidence>
<name>A0A6I8M4C7_9PSEU</name>
<feature type="coiled-coil region" evidence="1">
    <location>
        <begin position="7"/>
        <end position="69"/>
    </location>
</feature>
<dbReference type="Proteomes" id="UP000399805">
    <property type="component" value="Unassembled WGS sequence"/>
</dbReference>
<keyword evidence="1" id="KW-0175">Coiled coil</keyword>
<dbReference type="InterPro" id="IPR029063">
    <property type="entry name" value="SAM-dependent_MTases_sf"/>
</dbReference>
<evidence type="ECO:0008006" key="4">
    <source>
        <dbReference type="Google" id="ProtNLM"/>
    </source>
</evidence>
<dbReference type="Pfam" id="PF13578">
    <property type="entry name" value="Methyltransf_24"/>
    <property type="match status" value="1"/>
</dbReference>
<keyword evidence="3" id="KW-1185">Reference proteome</keyword>
<evidence type="ECO:0000313" key="3">
    <source>
        <dbReference type="Proteomes" id="UP000399805"/>
    </source>
</evidence>
<dbReference type="SUPFAM" id="SSF53335">
    <property type="entry name" value="S-adenosyl-L-methionine-dependent methyltransferases"/>
    <property type="match status" value="1"/>
</dbReference>
<dbReference type="AlphaFoldDB" id="A0A6I8M4C7"/>
<reference evidence="2 3" key="1">
    <citation type="submission" date="2019-09" db="EMBL/GenBank/DDBJ databases">
        <authorList>
            <person name="Leyn A S."/>
        </authorList>
    </citation>
    <scope>NUCLEOTIDE SEQUENCE [LARGE SCALE GENOMIC DNA]</scope>
    <source>
        <strain evidence="2">AA231_1</strain>
    </source>
</reference>
<protein>
    <recommendedName>
        <fullName evidence="4">Class I SAM-dependent methyltransferase</fullName>
    </recommendedName>
</protein>
<dbReference type="Gene3D" id="3.40.50.150">
    <property type="entry name" value="Vaccinia Virus protein VP39"/>
    <property type="match status" value="1"/>
</dbReference>
<accession>A0A6I8M4C7</accession>